<evidence type="ECO:0000256" key="2">
    <source>
        <dbReference type="ARBA" id="ARBA00008661"/>
    </source>
</evidence>
<dbReference type="Proteomes" id="UP001300502">
    <property type="component" value="Unassembled WGS sequence"/>
</dbReference>
<dbReference type="AlphaFoldDB" id="A0AAV9IE91"/>
<keyword evidence="3 10" id="KW-0328">Glycosyltransferase</keyword>
<comment type="subcellular location">
    <subcellularLocation>
        <location evidence="1 10">Golgi apparatus membrane</location>
        <topology evidence="1 10">Single-pass type II membrane protein</topology>
    </subcellularLocation>
</comment>
<reference evidence="11 12" key="1">
    <citation type="submission" date="2022-07" db="EMBL/GenBank/DDBJ databases">
        <title>Genome-wide signatures of adaptation to extreme environments.</title>
        <authorList>
            <person name="Cho C.H."/>
            <person name="Yoon H.S."/>
        </authorList>
    </citation>
    <scope>NUCLEOTIDE SEQUENCE [LARGE SCALE GENOMIC DNA]</scope>
    <source>
        <strain evidence="11 12">108.79 E11</strain>
    </source>
</reference>
<dbReference type="InterPro" id="IPR029044">
    <property type="entry name" value="Nucleotide-diphossugar_trans"/>
</dbReference>
<dbReference type="GO" id="GO:0016758">
    <property type="term" value="F:hexosyltransferase activity"/>
    <property type="evidence" value="ECO:0007669"/>
    <property type="project" value="InterPro"/>
</dbReference>
<evidence type="ECO:0000256" key="7">
    <source>
        <dbReference type="ARBA" id="ARBA00022989"/>
    </source>
</evidence>
<evidence type="ECO:0000256" key="8">
    <source>
        <dbReference type="ARBA" id="ARBA00023034"/>
    </source>
</evidence>
<evidence type="ECO:0000256" key="6">
    <source>
        <dbReference type="ARBA" id="ARBA00022968"/>
    </source>
</evidence>
<evidence type="ECO:0000256" key="3">
    <source>
        <dbReference type="ARBA" id="ARBA00022676"/>
    </source>
</evidence>
<accession>A0AAV9IE91</accession>
<sequence>MRKAILRYQWKYASLSKYRYPYDKKWNMKVPLWFRICRSFWLPLGIFLFLWIFISPLVLKGQYASSVHEKEIQEEKKLSRAAFMDVDDMTSISEIVGKERNSQHLETSETRSKPRMWTKQNNLIKSGNDEKIEAFLFVAVASAPECEKRRATIRATWSQYFQNAHSPMEIQNVSLEEKQQNATNMSYKIKTRPVWHMLFFIGRSFNPQVQQRVEEEARVFGDIILLPYQEGYYNLTLKTLAMFQWASQHVHASFVFKADDDVYLHIPRLVAWLEECPKAEFYSGHGSYDKKPIREPVTHKWYISEEEYPYTYFPAYCNGNGYVMSMDLVHRVASCFPRDWSCSWITEKMQDERNISFRRDSYTRCRQSLSNNCGMYIKFEDVTIGSILLNYNEAQAIYNESAIRANKKQQSQFSDQKPPSSIRSELRCIHEPRIINEPEPVSRWGGLVKRSRCREDFIMVHRVRPAQMWRYFYTGVDAKMCEEPEFYPDPVSHLKQK</sequence>
<proteinExistence type="inferred from homology"/>
<dbReference type="PANTHER" id="PTHR11214:SF3">
    <property type="entry name" value="BETA-1,3-GALACTOSYLTRANSFERASE 6"/>
    <property type="match status" value="1"/>
</dbReference>
<evidence type="ECO:0000256" key="5">
    <source>
        <dbReference type="ARBA" id="ARBA00022692"/>
    </source>
</evidence>
<dbReference type="GO" id="GO:0006493">
    <property type="term" value="P:protein O-linked glycosylation"/>
    <property type="evidence" value="ECO:0007669"/>
    <property type="project" value="TreeGrafter"/>
</dbReference>
<keyword evidence="8 10" id="KW-0333">Golgi apparatus</keyword>
<keyword evidence="4" id="KW-0808">Transferase</keyword>
<dbReference type="InterPro" id="IPR002659">
    <property type="entry name" value="Glyco_trans_31"/>
</dbReference>
<evidence type="ECO:0000313" key="12">
    <source>
        <dbReference type="Proteomes" id="UP001300502"/>
    </source>
</evidence>
<protein>
    <recommendedName>
        <fullName evidence="10">Hexosyltransferase</fullName>
        <ecNumber evidence="10">2.4.1.-</ecNumber>
    </recommendedName>
</protein>
<feature type="transmembrane region" description="Helical" evidence="10">
    <location>
        <begin position="32"/>
        <end position="54"/>
    </location>
</feature>
<keyword evidence="7 10" id="KW-1133">Transmembrane helix</keyword>
<gene>
    <name evidence="11" type="ORF">GAYE_SCF15G3586</name>
</gene>
<dbReference type="Pfam" id="PF01762">
    <property type="entry name" value="Galactosyl_T"/>
    <property type="match status" value="1"/>
</dbReference>
<comment type="caution">
    <text evidence="11">The sequence shown here is derived from an EMBL/GenBank/DDBJ whole genome shotgun (WGS) entry which is preliminary data.</text>
</comment>
<organism evidence="11 12">
    <name type="scientific">Galdieria yellowstonensis</name>
    <dbReference type="NCBI Taxonomy" id="3028027"/>
    <lineage>
        <taxon>Eukaryota</taxon>
        <taxon>Rhodophyta</taxon>
        <taxon>Bangiophyceae</taxon>
        <taxon>Galdieriales</taxon>
        <taxon>Galdieriaceae</taxon>
        <taxon>Galdieria</taxon>
    </lineage>
</organism>
<dbReference type="EC" id="2.4.1.-" evidence="10"/>
<dbReference type="Gene3D" id="3.90.550.50">
    <property type="match status" value="1"/>
</dbReference>
<keyword evidence="5 10" id="KW-0812">Transmembrane</keyword>
<evidence type="ECO:0000256" key="10">
    <source>
        <dbReference type="RuleBase" id="RU363063"/>
    </source>
</evidence>
<evidence type="ECO:0000256" key="9">
    <source>
        <dbReference type="ARBA" id="ARBA00023136"/>
    </source>
</evidence>
<evidence type="ECO:0000256" key="1">
    <source>
        <dbReference type="ARBA" id="ARBA00004323"/>
    </source>
</evidence>
<dbReference type="EMBL" id="JANCYU010000032">
    <property type="protein sequence ID" value="KAK4525677.1"/>
    <property type="molecule type" value="Genomic_DNA"/>
</dbReference>
<dbReference type="SUPFAM" id="SSF53448">
    <property type="entry name" value="Nucleotide-diphospho-sugar transferases"/>
    <property type="match status" value="1"/>
</dbReference>
<keyword evidence="6 10" id="KW-0735">Signal-anchor</keyword>
<keyword evidence="9 10" id="KW-0472">Membrane</keyword>
<dbReference type="PANTHER" id="PTHR11214">
    <property type="entry name" value="BETA-1,3-N-ACETYLGLUCOSAMINYLTRANSFERASE"/>
    <property type="match status" value="1"/>
</dbReference>
<name>A0AAV9IE91_9RHOD</name>
<comment type="similarity">
    <text evidence="2 10">Belongs to the glycosyltransferase 31 family.</text>
</comment>
<keyword evidence="12" id="KW-1185">Reference proteome</keyword>
<evidence type="ECO:0000313" key="11">
    <source>
        <dbReference type="EMBL" id="KAK4525677.1"/>
    </source>
</evidence>
<dbReference type="GO" id="GO:0000139">
    <property type="term" value="C:Golgi membrane"/>
    <property type="evidence" value="ECO:0007669"/>
    <property type="project" value="UniProtKB-SubCell"/>
</dbReference>
<evidence type="ECO:0000256" key="4">
    <source>
        <dbReference type="ARBA" id="ARBA00022679"/>
    </source>
</evidence>